<organism evidence="2 3">
    <name type="scientific">Roseovarius halotolerans</name>
    <dbReference type="NCBI Taxonomy" id="505353"/>
    <lineage>
        <taxon>Bacteria</taxon>
        <taxon>Pseudomonadati</taxon>
        <taxon>Pseudomonadota</taxon>
        <taxon>Alphaproteobacteria</taxon>
        <taxon>Rhodobacterales</taxon>
        <taxon>Roseobacteraceae</taxon>
        <taxon>Roseovarius</taxon>
    </lineage>
</organism>
<dbReference type="OrthoDB" id="7426224at2"/>
<evidence type="ECO:0000256" key="1">
    <source>
        <dbReference type="SAM" id="SignalP"/>
    </source>
</evidence>
<proteinExistence type="predicted"/>
<accession>A0A1X6Y892</accession>
<evidence type="ECO:0000313" key="2">
    <source>
        <dbReference type="EMBL" id="SLN13856.1"/>
    </source>
</evidence>
<evidence type="ECO:0008006" key="4">
    <source>
        <dbReference type="Google" id="ProtNLM"/>
    </source>
</evidence>
<keyword evidence="1" id="KW-0732">Signal</keyword>
<dbReference type="EMBL" id="FWFU01000001">
    <property type="protein sequence ID" value="SLN13856.1"/>
    <property type="molecule type" value="Genomic_DNA"/>
</dbReference>
<sequence length="165" mass="17345">MRGLTLGVIALGALAGAASAEGCFGPGTPLFHCTLNGGTKAVDVCLQDDVAYYRFGPAGGAADILLARRAGAVDMRPWNGVGRSIFETATFSNGGYDYTVHYAIDRLTQAHEVTGGVIVTRGGDELADLSCDAGAVTVSDIYPLFEAKEAAGQCWNREMFRWGEC</sequence>
<keyword evidence="3" id="KW-1185">Reference proteome</keyword>
<dbReference type="Proteomes" id="UP000193207">
    <property type="component" value="Unassembled WGS sequence"/>
</dbReference>
<dbReference type="AlphaFoldDB" id="A0A1X6Y892"/>
<gene>
    <name evidence="2" type="ORF">ROH8110_00271</name>
</gene>
<feature type="signal peptide" evidence="1">
    <location>
        <begin position="1"/>
        <end position="20"/>
    </location>
</feature>
<protein>
    <recommendedName>
        <fullName evidence="4">Secreted protein</fullName>
    </recommendedName>
</protein>
<name>A0A1X6Y892_9RHOB</name>
<feature type="chain" id="PRO_5012620483" description="Secreted protein" evidence="1">
    <location>
        <begin position="21"/>
        <end position="165"/>
    </location>
</feature>
<reference evidence="2 3" key="1">
    <citation type="submission" date="2017-03" db="EMBL/GenBank/DDBJ databases">
        <authorList>
            <person name="Afonso C.L."/>
            <person name="Miller P.J."/>
            <person name="Scott M.A."/>
            <person name="Spackman E."/>
            <person name="Goraichik I."/>
            <person name="Dimitrov K.M."/>
            <person name="Suarez D.L."/>
            <person name="Swayne D.E."/>
        </authorList>
    </citation>
    <scope>NUCLEOTIDE SEQUENCE [LARGE SCALE GENOMIC DNA]</scope>
    <source>
        <strain evidence="2 3">CECT 8110</strain>
    </source>
</reference>
<evidence type="ECO:0000313" key="3">
    <source>
        <dbReference type="Proteomes" id="UP000193207"/>
    </source>
</evidence>
<dbReference type="RefSeq" id="WP_085815989.1">
    <property type="nucleotide sequence ID" value="NZ_FWFU01000001.1"/>
</dbReference>